<dbReference type="Proteomes" id="UP000018468">
    <property type="component" value="Linkage group LG16"/>
</dbReference>
<dbReference type="SMART" id="SM00248">
    <property type="entry name" value="ANK"/>
    <property type="match status" value="10"/>
</dbReference>
<evidence type="ECO:0000256" key="3">
    <source>
        <dbReference type="ARBA" id="ARBA00023043"/>
    </source>
</evidence>
<dbReference type="InterPro" id="IPR002110">
    <property type="entry name" value="Ankyrin_rpt"/>
</dbReference>
<feature type="repeat" description="ANK" evidence="4">
    <location>
        <begin position="9"/>
        <end position="41"/>
    </location>
</feature>
<dbReference type="GO" id="GO:0035556">
    <property type="term" value="P:intracellular signal transduction"/>
    <property type="evidence" value="ECO:0007669"/>
    <property type="project" value="InterPro"/>
</dbReference>
<dbReference type="PROSITE" id="PS50297">
    <property type="entry name" value="ANK_REP_REGION"/>
    <property type="match status" value="5"/>
</dbReference>
<dbReference type="InterPro" id="IPR036770">
    <property type="entry name" value="Ankyrin_rpt-contain_sf"/>
</dbReference>
<evidence type="ECO:0000259" key="5">
    <source>
        <dbReference type="PROSITE" id="PS50225"/>
    </source>
</evidence>
<dbReference type="GeneTree" id="ENSGT00940000159080"/>
<keyword evidence="7" id="KW-1185">Reference proteome</keyword>
<sequence length="525" mass="58240">MDFTEAYSDTCSAVGIAARQGNVKLLRKLIKKGYSIDISDNRGWSSIHEAAFSNSHKCLNILIQAADSVSFVNSRTYEGETALHLAARRGHCVIVGRLLEAGAEANQVTNEETTPLFLAVQNGHTDVVKLLVSRGADVNGSQSLCGWNSLHQSAFQGFSEVMKILLEKDADIEIRDDFGITPLFIAAQYGQLECLKSLADCGANVNCQAKDKATPLFIAAQEGHLGCVETLLSYGADPNLYCNDDAWQLPIHAAAQHGRDKILELLIPLTDRMCDMGKGKVSPVYSAVLGGHTECLRILLREGYSPNAQECLVFEILSPLCLAISERCLKHHIINFLLSSGARVLERHYIACLEEEHLSLFSSLLEQGDPLPSGEHLEGFLAACVSAQRRSPEWLPELLLAGFEPVHLLSETWTASVTDDALNFALEFTNWKRLPPAVKQTLSNHAENSTWVQPGHFESLPSLCHLCRLEIRSRLQSERKCSRHSIRQLPLPVCLQDFLLYSDVCRAYQIPVRRSDQEHRTRRST</sequence>
<feature type="repeat" description="ANK" evidence="4">
    <location>
        <begin position="78"/>
        <end position="110"/>
    </location>
</feature>
<dbReference type="Pfam" id="PF12796">
    <property type="entry name" value="Ank_2"/>
    <property type="match status" value="3"/>
</dbReference>
<dbReference type="Pfam" id="PF07525">
    <property type="entry name" value="SOCS_box"/>
    <property type="match status" value="1"/>
</dbReference>
<dbReference type="Ensembl" id="ENSLOCT00000020106.1">
    <property type="protein sequence ID" value="ENSLOCP00000020073.1"/>
    <property type="gene ID" value="ENSLOCG00000016273.1"/>
</dbReference>
<dbReference type="SUPFAM" id="SSF158235">
    <property type="entry name" value="SOCS box-like"/>
    <property type="match status" value="1"/>
</dbReference>
<dbReference type="SUPFAM" id="SSF48403">
    <property type="entry name" value="Ankyrin repeat"/>
    <property type="match status" value="2"/>
</dbReference>
<dbReference type="PROSITE" id="PS50225">
    <property type="entry name" value="SOCS"/>
    <property type="match status" value="1"/>
</dbReference>
<dbReference type="PANTHER" id="PTHR24166:SF48">
    <property type="entry name" value="PROTEIN VAPYRIN"/>
    <property type="match status" value="1"/>
</dbReference>
<reference evidence="7" key="1">
    <citation type="submission" date="2011-12" db="EMBL/GenBank/DDBJ databases">
        <title>The Draft Genome of Lepisosteus oculatus.</title>
        <authorList>
            <consortium name="The Broad Institute Genome Assembly &amp; Analysis Group"/>
            <consortium name="Computational R&amp;D Group"/>
            <consortium name="and Sequencing Platform"/>
            <person name="Di Palma F."/>
            <person name="Alfoldi J."/>
            <person name="Johnson J."/>
            <person name="Berlin A."/>
            <person name="Gnerre S."/>
            <person name="Jaffe D."/>
            <person name="MacCallum I."/>
            <person name="Young S."/>
            <person name="Walker B.J."/>
            <person name="Lander E.S."/>
            <person name="Lindblad-Toh K."/>
        </authorList>
    </citation>
    <scope>NUCLEOTIDE SEQUENCE [LARGE SCALE GENOMIC DNA]</scope>
</reference>
<dbReference type="PANTHER" id="PTHR24166">
    <property type="entry name" value="ROLLING PEBBLES, ISOFORM B"/>
    <property type="match status" value="1"/>
</dbReference>
<reference evidence="6" key="3">
    <citation type="submission" date="2025-09" db="UniProtKB">
        <authorList>
            <consortium name="Ensembl"/>
        </authorList>
    </citation>
    <scope>IDENTIFICATION</scope>
</reference>
<dbReference type="PROSITE" id="PS50088">
    <property type="entry name" value="ANK_REPEAT"/>
    <property type="match status" value="6"/>
</dbReference>
<dbReference type="InParanoid" id="W5NHG4"/>
<evidence type="ECO:0000313" key="7">
    <source>
        <dbReference type="Proteomes" id="UP000018468"/>
    </source>
</evidence>
<dbReference type="GO" id="GO:0016567">
    <property type="term" value="P:protein ubiquitination"/>
    <property type="evidence" value="ECO:0007669"/>
    <property type="project" value="UniProtKB-UniPathway"/>
</dbReference>
<feature type="repeat" description="ANK" evidence="4">
    <location>
        <begin position="111"/>
        <end position="143"/>
    </location>
</feature>
<dbReference type="InterPro" id="IPR001496">
    <property type="entry name" value="SOCS_box"/>
</dbReference>
<dbReference type="Pfam" id="PF13637">
    <property type="entry name" value="Ank_4"/>
    <property type="match status" value="1"/>
</dbReference>
<comment type="pathway">
    <text evidence="1">Protein modification; protein ubiquitination.</text>
</comment>
<dbReference type="InterPro" id="IPR037329">
    <property type="entry name" value="ASB3_SOCS"/>
</dbReference>
<dbReference type="InterPro" id="IPR050889">
    <property type="entry name" value="Dendritic_Spine_Reg/Scaffold"/>
</dbReference>
<accession>W5NHG4</accession>
<evidence type="ECO:0000256" key="1">
    <source>
        <dbReference type="ARBA" id="ARBA00004906"/>
    </source>
</evidence>
<dbReference type="EMBL" id="AHAT01001667">
    <property type="status" value="NOT_ANNOTATED_CDS"/>
    <property type="molecule type" value="Genomic_DNA"/>
</dbReference>
<evidence type="ECO:0000256" key="2">
    <source>
        <dbReference type="ARBA" id="ARBA00022737"/>
    </source>
</evidence>
<dbReference type="HOGENOM" id="CLU_000134_3_0_1"/>
<dbReference type="PRINTS" id="PR01415">
    <property type="entry name" value="ANKYRIN"/>
</dbReference>
<feature type="repeat" description="ANK" evidence="4">
    <location>
        <begin position="178"/>
        <end position="210"/>
    </location>
</feature>
<dbReference type="Bgee" id="ENSLOCG00000016273">
    <property type="expression patterns" value="Expressed in intestine and 13 other cell types or tissues"/>
</dbReference>
<reference evidence="6" key="2">
    <citation type="submission" date="2025-08" db="UniProtKB">
        <authorList>
            <consortium name="Ensembl"/>
        </authorList>
    </citation>
    <scope>IDENTIFICATION</scope>
</reference>
<keyword evidence="2" id="KW-0677">Repeat</keyword>
<dbReference type="OMA" id="DCRSPMC"/>
<dbReference type="UniPathway" id="UPA00143"/>
<dbReference type="CDD" id="cd03722">
    <property type="entry name" value="SOCS_ASB3"/>
    <property type="match status" value="1"/>
</dbReference>
<dbReference type="eggNOG" id="KOG0504">
    <property type="taxonomic scope" value="Eukaryota"/>
</dbReference>
<keyword evidence="3 4" id="KW-0040">ANK repeat</keyword>
<dbReference type="STRING" id="7918.ENSLOCP00000020073"/>
<evidence type="ECO:0000256" key="4">
    <source>
        <dbReference type="PROSITE-ProRule" id="PRU00023"/>
    </source>
</evidence>
<feature type="repeat" description="ANK" evidence="4">
    <location>
        <begin position="145"/>
        <end position="177"/>
    </location>
</feature>
<organism evidence="6 7">
    <name type="scientific">Lepisosteus oculatus</name>
    <name type="common">Spotted gar</name>
    <dbReference type="NCBI Taxonomy" id="7918"/>
    <lineage>
        <taxon>Eukaryota</taxon>
        <taxon>Metazoa</taxon>
        <taxon>Chordata</taxon>
        <taxon>Craniata</taxon>
        <taxon>Vertebrata</taxon>
        <taxon>Euteleostomi</taxon>
        <taxon>Actinopterygii</taxon>
        <taxon>Neopterygii</taxon>
        <taxon>Holostei</taxon>
        <taxon>Semionotiformes</taxon>
        <taxon>Lepisosteidae</taxon>
        <taxon>Lepisosteus</taxon>
    </lineage>
</organism>
<evidence type="ECO:0000313" key="6">
    <source>
        <dbReference type="Ensembl" id="ENSLOCP00000020073.1"/>
    </source>
</evidence>
<dbReference type="SMART" id="SM00969">
    <property type="entry name" value="SOCS_box"/>
    <property type="match status" value="1"/>
</dbReference>
<dbReference type="Gene3D" id="1.10.750.20">
    <property type="entry name" value="SOCS box"/>
    <property type="match status" value="1"/>
</dbReference>
<dbReference type="Gene3D" id="1.25.40.20">
    <property type="entry name" value="Ankyrin repeat-containing domain"/>
    <property type="match status" value="2"/>
</dbReference>
<protein>
    <submittedName>
        <fullName evidence="6">Ankyrin repeat and SOCS box containing 3</fullName>
    </submittedName>
</protein>
<feature type="domain" description="SOCS box" evidence="5">
    <location>
        <begin position="462"/>
        <end position="505"/>
    </location>
</feature>
<dbReference type="InterPro" id="IPR036036">
    <property type="entry name" value="SOCS_box-like_dom_sf"/>
</dbReference>
<name>W5NHG4_LEPOC</name>
<feature type="repeat" description="ANK" evidence="4">
    <location>
        <begin position="211"/>
        <end position="243"/>
    </location>
</feature>
<dbReference type="AlphaFoldDB" id="W5NHG4"/>
<proteinExistence type="predicted"/>